<organism evidence="2 3">
    <name type="scientific">Cucurbita maxima</name>
    <name type="common">Pumpkin</name>
    <name type="synonym">Winter squash</name>
    <dbReference type="NCBI Taxonomy" id="3661"/>
    <lineage>
        <taxon>Eukaryota</taxon>
        <taxon>Viridiplantae</taxon>
        <taxon>Streptophyta</taxon>
        <taxon>Embryophyta</taxon>
        <taxon>Tracheophyta</taxon>
        <taxon>Spermatophyta</taxon>
        <taxon>Magnoliopsida</taxon>
        <taxon>eudicotyledons</taxon>
        <taxon>Gunneridae</taxon>
        <taxon>Pentapetalae</taxon>
        <taxon>rosids</taxon>
        <taxon>fabids</taxon>
        <taxon>Cucurbitales</taxon>
        <taxon>Cucurbitaceae</taxon>
        <taxon>Cucurbiteae</taxon>
        <taxon>Cucurbita</taxon>
    </lineage>
</organism>
<keyword evidence="2" id="KW-1185">Reference proteome</keyword>
<dbReference type="Pfam" id="PF00646">
    <property type="entry name" value="F-box"/>
    <property type="match status" value="1"/>
</dbReference>
<dbReference type="OrthoDB" id="1071894at2759"/>
<accession>A0A6J1K8B9</accession>
<dbReference type="InterPro" id="IPR001810">
    <property type="entry name" value="F-box_dom"/>
</dbReference>
<dbReference type="Gene3D" id="1.20.1280.50">
    <property type="match status" value="1"/>
</dbReference>
<dbReference type="KEGG" id="cmax:111491568"/>
<proteinExistence type="predicted"/>
<dbReference type="SUPFAM" id="SSF81383">
    <property type="entry name" value="F-box domain"/>
    <property type="match status" value="1"/>
</dbReference>
<dbReference type="PANTHER" id="PTHR31672">
    <property type="entry name" value="BNACNNG10540D PROTEIN"/>
    <property type="match status" value="1"/>
</dbReference>
<dbReference type="GeneID" id="111491568"/>
<name>A0A6J1K8B9_CUCMA</name>
<dbReference type="PANTHER" id="PTHR31672:SF13">
    <property type="entry name" value="F-BOX PROTEIN CPR30-LIKE"/>
    <property type="match status" value="1"/>
</dbReference>
<dbReference type="Proteomes" id="UP000504608">
    <property type="component" value="Unplaced"/>
</dbReference>
<sequence length="193" mass="22100">MLRRKPPKIITRSTIAAAVKSLVANDDLLLEIFLRLPIRSLLRFKSVSKRWLSLISDPNFCHRRSAFQPLTPPSVILFRPYCSRFSSGSDLDYMDPNAPRVPYRSLEPTISECRIVILQSCNGLFLGRSYEKNVYYVYNPTTKQYKMLPMLKIIKNRVTLKSFAFELWIPQTTKSRFAPLILGSGGSAARVHS</sequence>
<protein>
    <submittedName>
        <fullName evidence="3">F-box protein At5g07610-like</fullName>
    </submittedName>
</protein>
<feature type="domain" description="F-box" evidence="1">
    <location>
        <begin position="24"/>
        <end position="64"/>
    </location>
</feature>
<evidence type="ECO:0000259" key="1">
    <source>
        <dbReference type="SMART" id="SM00256"/>
    </source>
</evidence>
<reference evidence="3" key="1">
    <citation type="submission" date="2025-08" db="UniProtKB">
        <authorList>
            <consortium name="RefSeq"/>
        </authorList>
    </citation>
    <scope>IDENTIFICATION</scope>
    <source>
        <tissue evidence="3">Young leaves</tissue>
    </source>
</reference>
<dbReference type="InterPro" id="IPR036047">
    <property type="entry name" value="F-box-like_dom_sf"/>
</dbReference>
<gene>
    <name evidence="3" type="primary">LOC111491568</name>
</gene>
<dbReference type="InterPro" id="IPR050796">
    <property type="entry name" value="SCF_F-box_component"/>
</dbReference>
<dbReference type="SMART" id="SM00256">
    <property type="entry name" value="FBOX"/>
    <property type="match status" value="1"/>
</dbReference>
<evidence type="ECO:0000313" key="2">
    <source>
        <dbReference type="Proteomes" id="UP000504608"/>
    </source>
</evidence>
<dbReference type="CDD" id="cd22157">
    <property type="entry name" value="F-box_AtFBW1-like"/>
    <property type="match status" value="1"/>
</dbReference>
<dbReference type="AlphaFoldDB" id="A0A6J1K8B9"/>
<evidence type="ECO:0000313" key="3">
    <source>
        <dbReference type="RefSeq" id="XP_022996299.1"/>
    </source>
</evidence>
<dbReference type="RefSeq" id="XP_022996299.1">
    <property type="nucleotide sequence ID" value="XM_023140531.1"/>
</dbReference>